<organism evidence="1 2">
    <name type="scientific">Pseudomonas fluorescens</name>
    <dbReference type="NCBI Taxonomy" id="294"/>
    <lineage>
        <taxon>Bacteria</taxon>
        <taxon>Pseudomonadati</taxon>
        <taxon>Pseudomonadota</taxon>
        <taxon>Gammaproteobacteria</taxon>
        <taxon>Pseudomonadales</taxon>
        <taxon>Pseudomonadaceae</taxon>
        <taxon>Pseudomonas</taxon>
    </lineage>
</organism>
<gene>
    <name evidence="1" type="ORF">PS710_04912</name>
</gene>
<sequence>MMLFAAFLTLFLALLGVEFMRRRGMDLTTAFFAFMPANFSEMIQSGIRHKADVSQIAAAHSVRLVVVMLCAEPVHKVWLKRLRR</sequence>
<name>A0A5E7ERU6_PSEFL</name>
<dbReference type="AlphaFoldDB" id="A0A5E7ERU6"/>
<evidence type="ECO:0000313" key="1">
    <source>
        <dbReference type="EMBL" id="VVO29556.1"/>
    </source>
</evidence>
<dbReference type="Pfam" id="PF05145">
    <property type="entry name" value="AbrB"/>
    <property type="match status" value="1"/>
</dbReference>
<proteinExistence type="predicted"/>
<dbReference type="GO" id="GO:0010468">
    <property type="term" value="P:regulation of gene expression"/>
    <property type="evidence" value="ECO:0007669"/>
    <property type="project" value="InterPro"/>
</dbReference>
<reference evidence="1 2" key="1">
    <citation type="submission" date="2019-09" db="EMBL/GenBank/DDBJ databases">
        <authorList>
            <person name="Chandra G."/>
            <person name="Truman W A."/>
        </authorList>
    </citation>
    <scope>NUCLEOTIDE SEQUENCE [LARGE SCALE GENOMIC DNA]</scope>
    <source>
        <strain evidence="1">PS710</strain>
    </source>
</reference>
<protein>
    <submittedName>
        <fullName evidence="1">Uncharacterized protein</fullName>
    </submittedName>
</protein>
<dbReference type="GO" id="GO:0016020">
    <property type="term" value="C:membrane"/>
    <property type="evidence" value="ECO:0007669"/>
    <property type="project" value="InterPro"/>
</dbReference>
<dbReference type="Proteomes" id="UP000381093">
    <property type="component" value="Unassembled WGS sequence"/>
</dbReference>
<accession>A0A5E7ERU6</accession>
<dbReference type="InterPro" id="IPR007820">
    <property type="entry name" value="AbrB_fam"/>
</dbReference>
<evidence type="ECO:0000313" key="2">
    <source>
        <dbReference type="Proteomes" id="UP000381093"/>
    </source>
</evidence>
<dbReference type="EMBL" id="CABVHW010000022">
    <property type="protein sequence ID" value="VVO29556.1"/>
    <property type="molecule type" value="Genomic_DNA"/>
</dbReference>
<dbReference type="RefSeq" id="WP_263597781.1">
    <property type="nucleotide sequence ID" value="NZ_CABVHW010000022.1"/>
</dbReference>